<comment type="caution">
    <text evidence="5">The sequence shown here is derived from an EMBL/GenBank/DDBJ whole genome shotgun (WGS) entry which is preliminary data.</text>
</comment>
<evidence type="ECO:0000256" key="2">
    <source>
        <dbReference type="ARBA" id="ARBA00023125"/>
    </source>
</evidence>
<gene>
    <name evidence="5" type="ORF">ACFO5K_00415</name>
</gene>
<name>A0ABV8VBD5_9NOCA</name>
<feature type="domain" description="Tyr recombinase" evidence="4">
    <location>
        <begin position="142"/>
        <end position="349"/>
    </location>
</feature>
<dbReference type="Proteomes" id="UP001595844">
    <property type="component" value="Unassembled WGS sequence"/>
</dbReference>
<reference evidence="6" key="1">
    <citation type="journal article" date="2019" name="Int. J. Syst. Evol. Microbiol.">
        <title>The Global Catalogue of Microorganisms (GCM) 10K type strain sequencing project: providing services to taxonomists for standard genome sequencing and annotation.</title>
        <authorList>
            <consortium name="The Broad Institute Genomics Platform"/>
            <consortium name="The Broad Institute Genome Sequencing Center for Infectious Disease"/>
            <person name="Wu L."/>
            <person name="Ma J."/>
        </authorList>
    </citation>
    <scope>NUCLEOTIDE SEQUENCE [LARGE SCALE GENOMIC DNA]</scope>
    <source>
        <strain evidence="6">IBRC-M 10490</strain>
    </source>
</reference>
<dbReference type="InterPro" id="IPR002104">
    <property type="entry name" value="Integrase_catalytic"/>
</dbReference>
<protein>
    <submittedName>
        <fullName evidence="5">Tyrosine-type recombinase/integrase</fullName>
    </submittedName>
</protein>
<dbReference type="Pfam" id="PF00589">
    <property type="entry name" value="Phage_integrase"/>
    <property type="match status" value="1"/>
</dbReference>
<dbReference type="Gene3D" id="1.10.443.10">
    <property type="entry name" value="Intergrase catalytic core"/>
    <property type="match status" value="1"/>
</dbReference>
<dbReference type="PANTHER" id="PTHR30349:SF41">
    <property type="entry name" value="INTEGRASE_RECOMBINASE PROTEIN MJ0367-RELATED"/>
    <property type="match status" value="1"/>
</dbReference>
<dbReference type="InterPro" id="IPR013762">
    <property type="entry name" value="Integrase-like_cat_sf"/>
</dbReference>
<evidence type="ECO:0000313" key="6">
    <source>
        <dbReference type="Proteomes" id="UP001595844"/>
    </source>
</evidence>
<dbReference type="InterPro" id="IPR010998">
    <property type="entry name" value="Integrase_recombinase_N"/>
</dbReference>
<dbReference type="RefSeq" id="WP_378555068.1">
    <property type="nucleotide sequence ID" value="NZ_JBHSDL010000001.1"/>
</dbReference>
<keyword evidence="3" id="KW-0233">DNA recombination</keyword>
<evidence type="ECO:0000313" key="5">
    <source>
        <dbReference type="EMBL" id="MFC4372548.1"/>
    </source>
</evidence>
<keyword evidence="2" id="KW-0238">DNA-binding</keyword>
<evidence type="ECO:0000259" key="4">
    <source>
        <dbReference type="PROSITE" id="PS51898"/>
    </source>
</evidence>
<dbReference type="Gene3D" id="1.10.150.130">
    <property type="match status" value="1"/>
</dbReference>
<evidence type="ECO:0000256" key="3">
    <source>
        <dbReference type="ARBA" id="ARBA00023172"/>
    </source>
</evidence>
<dbReference type="SUPFAM" id="SSF56349">
    <property type="entry name" value="DNA breaking-rejoining enzymes"/>
    <property type="match status" value="1"/>
</dbReference>
<dbReference type="InterPro" id="IPR050090">
    <property type="entry name" value="Tyrosine_recombinase_XerCD"/>
</dbReference>
<sequence>MADPLTHGFGGADTEQVGDRADRGPFRLILVANLRDHADRPLTQLWRILLRTHGLHPSSEDEVSRPAGAIQVSGLRVWEASTSRLDAHIKRIALNGHREKARRQRVILSEMMGMAVRHDAIDRNPVREVADLPRKCAKPRSADMATLAQLRAQLADWVDGAPLDGSAGYTYGPKRNQRVLDVVDVELGTGPRPGETLTLRWSDVDLESQPPRITFAGTIVRLKGNGLIRQPRTKTDSGYRTVLIPPFVVETLRRVLSEAVPNDLDLVFPNRDGGIWDPHNFNRLWKQARGEKFAWITAKTFRKTVATMIATAHSPEDAARQLGHSGDAVTRRHYIDQPTQAPDFTETLERLKR</sequence>
<keyword evidence="6" id="KW-1185">Reference proteome</keyword>
<comment type="similarity">
    <text evidence="1">Belongs to the 'phage' integrase family.</text>
</comment>
<dbReference type="InterPro" id="IPR011010">
    <property type="entry name" value="DNA_brk_join_enz"/>
</dbReference>
<accession>A0ABV8VBD5</accession>
<dbReference type="PROSITE" id="PS51898">
    <property type="entry name" value="TYR_RECOMBINASE"/>
    <property type="match status" value="1"/>
</dbReference>
<proteinExistence type="inferred from homology"/>
<organism evidence="5 6">
    <name type="scientific">Nocardia halotolerans</name>
    <dbReference type="NCBI Taxonomy" id="1755878"/>
    <lineage>
        <taxon>Bacteria</taxon>
        <taxon>Bacillati</taxon>
        <taxon>Actinomycetota</taxon>
        <taxon>Actinomycetes</taxon>
        <taxon>Mycobacteriales</taxon>
        <taxon>Nocardiaceae</taxon>
        <taxon>Nocardia</taxon>
    </lineage>
</organism>
<dbReference type="PANTHER" id="PTHR30349">
    <property type="entry name" value="PHAGE INTEGRASE-RELATED"/>
    <property type="match status" value="1"/>
</dbReference>
<dbReference type="EMBL" id="JBHSDL010000001">
    <property type="protein sequence ID" value="MFC4372548.1"/>
    <property type="molecule type" value="Genomic_DNA"/>
</dbReference>
<evidence type="ECO:0000256" key="1">
    <source>
        <dbReference type="ARBA" id="ARBA00008857"/>
    </source>
</evidence>